<gene>
    <name evidence="5" type="ORF">OM076_35815</name>
</gene>
<evidence type="ECO:0000313" key="6">
    <source>
        <dbReference type="Proteomes" id="UP001149140"/>
    </source>
</evidence>
<protein>
    <submittedName>
        <fullName evidence="5">Response regulator transcription factor</fullName>
    </submittedName>
</protein>
<evidence type="ECO:0000256" key="1">
    <source>
        <dbReference type="ARBA" id="ARBA00023125"/>
    </source>
</evidence>
<organism evidence="5 6">
    <name type="scientific">Solirubrobacter ginsenosidimutans</name>
    <dbReference type="NCBI Taxonomy" id="490573"/>
    <lineage>
        <taxon>Bacteria</taxon>
        <taxon>Bacillati</taxon>
        <taxon>Actinomycetota</taxon>
        <taxon>Thermoleophilia</taxon>
        <taxon>Solirubrobacterales</taxon>
        <taxon>Solirubrobacteraceae</taxon>
        <taxon>Solirubrobacter</taxon>
    </lineage>
</organism>
<dbReference type="Gene3D" id="1.10.10.10">
    <property type="entry name" value="Winged helix-like DNA-binding domain superfamily/Winged helix DNA-binding domain"/>
    <property type="match status" value="1"/>
</dbReference>
<dbReference type="Proteomes" id="UP001149140">
    <property type="component" value="Unassembled WGS sequence"/>
</dbReference>
<dbReference type="InterPro" id="IPR051015">
    <property type="entry name" value="EvgA-like"/>
</dbReference>
<dbReference type="PROSITE" id="PS50043">
    <property type="entry name" value="HTH_LUXR_2"/>
    <property type="match status" value="1"/>
</dbReference>
<dbReference type="InterPro" id="IPR011006">
    <property type="entry name" value="CheY-like_superfamily"/>
</dbReference>
<dbReference type="InterPro" id="IPR016032">
    <property type="entry name" value="Sig_transdc_resp-reg_C-effctor"/>
</dbReference>
<dbReference type="SUPFAM" id="SSF46894">
    <property type="entry name" value="C-terminal effector domain of the bipartite response regulators"/>
    <property type="match status" value="1"/>
</dbReference>
<dbReference type="PANTHER" id="PTHR45566:SF2">
    <property type="entry name" value="NARL SUBFAMILY"/>
    <property type="match status" value="1"/>
</dbReference>
<dbReference type="CDD" id="cd06170">
    <property type="entry name" value="LuxR_C_like"/>
    <property type="match status" value="1"/>
</dbReference>
<dbReference type="SUPFAM" id="SSF52172">
    <property type="entry name" value="CheY-like"/>
    <property type="match status" value="1"/>
</dbReference>
<dbReference type="RefSeq" id="WP_270044950.1">
    <property type="nucleotide sequence ID" value="NZ_JAPDOD010000050.1"/>
</dbReference>
<reference evidence="5" key="1">
    <citation type="submission" date="2022-10" db="EMBL/GenBank/DDBJ databases">
        <title>The WGS of Solirubrobacter ginsenosidimutans DSM 21036.</title>
        <authorList>
            <person name="Jiang Z."/>
        </authorList>
    </citation>
    <scope>NUCLEOTIDE SEQUENCE</scope>
    <source>
        <strain evidence="5">DSM 21036</strain>
    </source>
</reference>
<dbReference type="PROSITE" id="PS50110">
    <property type="entry name" value="RESPONSE_REGULATORY"/>
    <property type="match status" value="1"/>
</dbReference>
<dbReference type="InterPro" id="IPR001789">
    <property type="entry name" value="Sig_transdc_resp-reg_receiver"/>
</dbReference>
<dbReference type="InterPro" id="IPR036388">
    <property type="entry name" value="WH-like_DNA-bd_sf"/>
</dbReference>
<sequence length="222" mass="24314">MPTVRGSVLLVDNQDLVHIGLRLVLQRQDWVTRIIGARQRSDAIMLAVRHQPRVALVDLFVGEEFGTEICVAIRHAAPAVQVLLTSSGRSLTQDAARAAGAAGFVPKDGSVWDLLNALRSAASGETRFTRQPEPVHGALSPRQQEILELMARGATNSKIARTLDLSVDMVKHHTTAIYRRLEVSNRAAAVHRAQRLGVLAPEVSEPQWPAELPVEQLQRRAA</sequence>
<keyword evidence="2" id="KW-0597">Phosphoprotein</keyword>
<dbReference type="Pfam" id="PF00196">
    <property type="entry name" value="GerE"/>
    <property type="match status" value="1"/>
</dbReference>
<dbReference type="EMBL" id="JAPDOD010000050">
    <property type="protein sequence ID" value="MDA0165690.1"/>
    <property type="molecule type" value="Genomic_DNA"/>
</dbReference>
<keyword evidence="6" id="KW-1185">Reference proteome</keyword>
<dbReference type="Gene3D" id="3.40.50.2300">
    <property type="match status" value="1"/>
</dbReference>
<feature type="domain" description="Response regulatory" evidence="4">
    <location>
        <begin position="7"/>
        <end position="122"/>
    </location>
</feature>
<dbReference type="InterPro" id="IPR000792">
    <property type="entry name" value="Tscrpt_reg_LuxR_C"/>
</dbReference>
<accession>A0A9X3S3F8</accession>
<dbReference type="SMART" id="SM00421">
    <property type="entry name" value="HTH_LUXR"/>
    <property type="match status" value="1"/>
</dbReference>
<dbReference type="AlphaFoldDB" id="A0A9X3S3F8"/>
<dbReference type="GO" id="GO:0006355">
    <property type="term" value="P:regulation of DNA-templated transcription"/>
    <property type="evidence" value="ECO:0007669"/>
    <property type="project" value="InterPro"/>
</dbReference>
<evidence type="ECO:0000259" key="3">
    <source>
        <dbReference type="PROSITE" id="PS50043"/>
    </source>
</evidence>
<comment type="caution">
    <text evidence="5">The sequence shown here is derived from an EMBL/GenBank/DDBJ whole genome shotgun (WGS) entry which is preliminary data.</text>
</comment>
<proteinExistence type="predicted"/>
<dbReference type="SMART" id="SM00448">
    <property type="entry name" value="REC"/>
    <property type="match status" value="1"/>
</dbReference>
<evidence type="ECO:0000259" key="4">
    <source>
        <dbReference type="PROSITE" id="PS50110"/>
    </source>
</evidence>
<name>A0A9X3S3F8_9ACTN</name>
<dbReference type="PRINTS" id="PR00038">
    <property type="entry name" value="HTHLUXR"/>
</dbReference>
<feature type="domain" description="HTH luxR-type" evidence="3">
    <location>
        <begin position="132"/>
        <end position="197"/>
    </location>
</feature>
<keyword evidence="1" id="KW-0238">DNA-binding</keyword>
<evidence type="ECO:0000256" key="2">
    <source>
        <dbReference type="PROSITE-ProRule" id="PRU00169"/>
    </source>
</evidence>
<feature type="modified residue" description="4-aspartylphosphate" evidence="2">
    <location>
        <position position="58"/>
    </location>
</feature>
<evidence type="ECO:0000313" key="5">
    <source>
        <dbReference type="EMBL" id="MDA0165690.1"/>
    </source>
</evidence>
<dbReference type="Pfam" id="PF00072">
    <property type="entry name" value="Response_reg"/>
    <property type="match status" value="1"/>
</dbReference>
<dbReference type="GO" id="GO:0003677">
    <property type="term" value="F:DNA binding"/>
    <property type="evidence" value="ECO:0007669"/>
    <property type="project" value="UniProtKB-KW"/>
</dbReference>
<dbReference type="GO" id="GO:0000160">
    <property type="term" value="P:phosphorelay signal transduction system"/>
    <property type="evidence" value="ECO:0007669"/>
    <property type="project" value="InterPro"/>
</dbReference>
<dbReference type="PANTHER" id="PTHR45566">
    <property type="entry name" value="HTH-TYPE TRANSCRIPTIONAL REGULATOR YHJB-RELATED"/>
    <property type="match status" value="1"/>
</dbReference>